<protein>
    <submittedName>
        <fullName evidence="1">Uncharacterized protein</fullName>
    </submittedName>
</protein>
<name>A0A438IT43_VITVI</name>
<dbReference type="Proteomes" id="UP000288805">
    <property type="component" value="Unassembled WGS sequence"/>
</dbReference>
<proteinExistence type="predicted"/>
<dbReference type="AlphaFoldDB" id="A0A438IT43"/>
<accession>A0A438IT43</accession>
<evidence type="ECO:0000313" key="2">
    <source>
        <dbReference type="Proteomes" id="UP000288805"/>
    </source>
</evidence>
<comment type="caution">
    <text evidence="1">The sequence shown here is derived from an EMBL/GenBank/DDBJ whole genome shotgun (WGS) entry which is preliminary data.</text>
</comment>
<evidence type="ECO:0000313" key="1">
    <source>
        <dbReference type="EMBL" id="RVW99886.1"/>
    </source>
</evidence>
<reference evidence="1 2" key="1">
    <citation type="journal article" date="2018" name="PLoS Genet.">
        <title>Population sequencing reveals clonal diversity and ancestral inbreeding in the grapevine cultivar Chardonnay.</title>
        <authorList>
            <person name="Roach M.J."/>
            <person name="Johnson D.L."/>
            <person name="Bohlmann J."/>
            <person name="van Vuuren H.J."/>
            <person name="Jones S.J."/>
            <person name="Pretorius I.S."/>
            <person name="Schmidt S.A."/>
            <person name="Borneman A.R."/>
        </authorList>
    </citation>
    <scope>NUCLEOTIDE SEQUENCE [LARGE SCALE GENOMIC DNA]</scope>
    <source>
        <strain evidence="2">cv. Chardonnay</strain>
        <tissue evidence="1">Leaf</tissue>
    </source>
</reference>
<gene>
    <name evidence="1" type="ORF">CK203_029235</name>
</gene>
<sequence>MSVGSRRTGTLSNSAQIISTVKADFSVKEAKPKDVAALLVEHAVDERGLIEAAVERDGGVSDFIIYGANLLLRRFGGSPGPKDSGKDSNEGKIVTVILPEDQVMELKSELKREWSIA</sequence>
<dbReference type="EMBL" id="QGNW01000085">
    <property type="protein sequence ID" value="RVW99886.1"/>
    <property type="molecule type" value="Genomic_DNA"/>
</dbReference>
<organism evidence="1 2">
    <name type="scientific">Vitis vinifera</name>
    <name type="common">Grape</name>
    <dbReference type="NCBI Taxonomy" id="29760"/>
    <lineage>
        <taxon>Eukaryota</taxon>
        <taxon>Viridiplantae</taxon>
        <taxon>Streptophyta</taxon>
        <taxon>Embryophyta</taxon>
        <taxon>Tracheophyta</taxon>
        <taxon>Spermatophyta</taxon>
        <taxon>Magnoliopsida</taxon>
        <taxon>eudicotyledons</taxon>
        <taxon>Gunneridae</taxon>
        <taxon>Pentapetalae</taxon>
        <taxon>rosids</taxon>
        <taxon>Vitales</taxon>
        <taxon>Vitaceae</taxon>
        <taxon>Viteae</taxon>
        <taxon>Vitis</taxon>
    </lineage>
</organism>